<dbReference type="EMBL" id="RPDH01000002">
    <property type="protein sequence ID" value="RPE08234.1"/>
    <property type="molecule type" value="Genomic_DNA"/>
</dbReference>
<gene>
    <name evidence="9" type="ORF">EGT74_14315</name>
</gene>
<evidence type="ECO:0000313" key="9">
    <source>
        <dbReference type="EMBL" id="RPE08234.1"/>
    </source>
</evidence>
<dbReference type="InterPro" id="IPR025857">
    <property type="entry name" value="MacB_PCD"/>
</dbReference>
<dbReference type="InterPro" id="IPR050250">
    <property type="entry name" value="Macrolide_Exporter_MacB"/>
</dbReference>
<dbReference type="AlphaFoldDB" id="A0A3N4Q933"/>
<feature type="transmembrane region" description="Helical" evidence="6">
    <location>
        <begin position="340"/>
        <end position="362"/>
    </location>
</feature>
<dbReference type="RefSeq" id="WP_123847235.1">
    <property type="nucleotide sequence ID" value="NZ_RPDH01000002.1"/>
</dbReference>
<feature type="domain" description="ABC3 transporter permease C-terminal" evidence="7">
    <location>
        <begin position="676"/>
        <end position="787"/>
    </location>
</feature>
<keyword evidence="5 6" id="KW-0472">Membrane</keyword>
<keyword evidence="4 6" id="KW-1133">Transmembrane helix</keyword>
<protein>
    <submittedName>
        <fullName evidence="9">FtsX-like permease family protein</fullName>
    </submittedName>
</protein>
<accession>A0A3N4Q933</accession>
<evidence type="ECO:0000259" key="7">
    <source>
        <dbReference type="Pfam" id="PF02687"/>
    </source>
</evidence>
<organism evidence="9 10">
    <name type="scientific">Chitinophaga lutea</name>
    <dbReference type="NCBI Taxonomy" id="2488634"/>
    <lineage>
        <taxon>Bacteria</taxon>
        <taxon>Pseudomonadati</taxon>
        <taxon>Bacteroidota</taxon>
        <taxon>Chitinophagia</taxon>
        <taxon>Chitinophagales</taxon>
        <taxon>Chitinophagaceae</taxon>
        <taxon>Chitinophaga</taxon>
    </lineage>
</organism>
<dbReference type="InterPro" id="IPR003838">
    <property type="entry name" value="ABC3_permease_C"/>
</dbReference>
<dbReference type="Proteomes" id="UP000278351">
    <property type="component" value="Unassembled WGS sequence"/>
</dbReference>
<evidence type="ECO:0000313" key="10">
    <source>
        <dbReference type="Proteomes" id="UP000278351"/>
    </source>
</evidence>
<feature type="transmembrane region" description="Helical" evidence="6">
    <location>
        <begin position="21"/>
        <end position="38"/>
    </location>
</feature>
<comment type="caution">
    <text evidence="9">The sequence shown here is derived from an EMBL/GenBank/DDBJ whole genome shotgun (WGS) entry which is preliminary data.</text>
</comment>
<dbReference type="PANTHER" id="PTHR30572">
    <property type="entry name" value="MEMBRANE COMPONENT OF TRANSPORTER-RELATED"/>
    <property type="match status" value="1"/>
</dbReference>
<keyword evidence="3 6" id="KW-0812">Transmembrane</keyword>
<sequence>MLRNYLLIAYRNITKHKLFTFINIFGLALSMTVCMMVIENTAKELSFDRFHPYPDRTYRITTEVRNPRGEGFRLASSPLPLEQAVKAENNIVADVVRLYPAFKGKATGGADKEFNIQGAFTSPSFFSVFGFTLQRGNAATALEQPNTVVLSDATARLFFGNDNPIGKIITMGQMGSYEVTGVLNPEIHRSHISFGAYASAATVPQLEKAKVLEEKNASWNSYGDGYTYVVLQPNVSRAAFEASLSRLAKTLYNDPRQGTIEFPVQRLRRITPSWDDIYNNIGRVTTWGKVMGAIGIGLIILISACFNYTNLSIARSLTRAKEVGIRKVAGATRMQVFGQYIMEAIIISLVALGVALAMLTVIERLQLFGGSTDSFPPATTVWQMALILLGFSLFTGLLAGTLPAWLLSAFTPSQVLKSMPSYRLFGRMNLRKGLIIFQLSLSLLITIGLFTMYRQFAFMATADPGFRPDNILTVELQGSKAELLAQELKNLSGVQAVSAASGNFGYFGGGQMPLAMNLTDEPQKINYYSADEAFVPMMGLQLVAGENLLPQQQTPQLLLNEAAVLALGYKSAGEAVGRMVWLNDSVQAPVRGVLKDFHYENLGKMIAPLAFRSEPADYTLLNLKVSAGNREQLMQQVTAAWHKLSPAQPLKSSWLKESLYENNMHWNDLGFLAYLAGMTIVIATLGLLALVIYTTWLRKKEIGVRKVMGADVKSLVILLSKGFLKLVVISGCIALPLGYIAAQLFLQNFALRVPFGLGGILLCFTLLLAVAMLTIVSQTLRAANANPVETLKNE</sequence>
<dbReference type="Pfam" id="PF12704">
    <property type="entry name" value="MacB_PCD"/>
    <property type="match status" value="1"/>
</dbReference>
<evidence type="ECO:0000256" key="4">
    <source>
        <dbReference type="ARBA" id="ARBA00022989"/>
    </source>
</evidence>
<evidence type="ECO:0000256" key="5">
    <source>
        <dbReference type="ARBA" id="ARBA00023136"/>
    </source>
</evidence>
<dbReference type="OrthoDB" id="5933722at2"/>
<proteinExistence type="predicted"/>
<feature type="transmembrane region" description="Helical" evidence="6">
    <location>
        <begin position="382"/>
        <end position="412"/>
    </location>
</feature>
<dbReference type="GO" id="GO:0005886">
    <property type="term" value="C:plasma membrane"/>
    <property type="evidence" value="ECO:0007669"/>
    <property type="project" value="UniProtKB-SubCell"/>
</dbReference>
<dbReference type="PANTHER" id="PTHR30572:SF18">
    <property type="entry name" value="ABC-TYPE MACROLIDE FAMILY EXPORT SYSTEM PERMEASE COMPONENT 2"/>
    <property type="match status" value="1"/>
</dbReference>
<feature type="transmembrane region" description="Helical" evidence="6">
    <location>
        <begin position="715"/>
        <end position="741"/>
    </location>
</feature>
<feature type="transmembrane region" description="Helical" evidence="6">
    <location>
        <begin position="753"/>
        <end position="776"/>
    </location>
</feature>
<feature type="transmembrane region" description="Helical" evidence="6">
    <location>
        <begin position="671"/>
        <end position="694"/>
    </location>
</feature>
<dbReference type="Pfam" id="PF02687">
    <property type="entry name" value="FtsX"/>
    <property type="match status" value="2"/>
</dbReference>
<feature type="transmembrane region" description="Helical" evidence="6">
    <location>
        <begin position="290"/>
        <end position="309"/>
    </location>
</feature>
<name>A0A3N4Q933_9BACT</name>
<evidence type="ECO:0000256" key="1">
    <source>
        <dbReference type="ARBA" id="ARBA00004651"/>
    </source>
</evidence>
<evidence type="ECO:0000256" key="3">
    <source>
        <dbReference type="ARBA" id="ARBA00022692"/>
    </source>
</evidence>
<dbReference type="GO" id="GO:0022857">
    <property type="term" value="F:transmembrane transporter activity"/>
    <property type="evidence" value="ECO:0007669"/>
    <property type="project" value="TreeGrafter"/>
</dbReference>
<evidence type="ECO:0000256" key="2">
    <source>
        <dbReference type="ARBA" id="ARBA00022475"/>
    </source>
</evidence>
<evidence type="ECO:0000256" key="6">
    <source>
        <dbReference type="SAM" id="Phobius"/>
    </source>
</evidence>
<keyword evidence="10" id="KW-1185">Reference proteome</keyword>
<evidence type="ECO:0000259" key="8">
    <source>
        <dbReference type="Pfam" id="PF12704"/>
    </source>
</evidence>
<feature type="domain" description="ABC3 transporter permease C-terminal" evidence="7">
    <location>
        <begin position="296"/>
        <end position="409"/>
    </location>
</feature>
<feature type="domain" description="MacB-like periplasmic core" evidence="8">
    <location>
        <begin position="20"/>
        <end position="246"/>
    </location>
</feature>
<reference evidence="9 10" key="1">
    <citation type="submission" date="2018-11" db="EMBL/GenBank/DDBJ databases">
        <title>Chitinophaga lutea sp.nov., isolate from arsenic contaminated soil.</title>
        <authorList>
            <person name="Zong Y."/>
        </authorList>
    </citation>
    <scope>NUCLEOTIDE SEQUENCE [LARGE SCALE GENOMIC DNA]</scope>
    <source>
        <strain evidence="9 10">ZY74</strain>
    </source>
</reference>
<comment type="subcellular location">
    <subcellularLocation>
        <location evidence="1">Cell membrane</location>
        <topology evidence="1">Multi-pass membrane protein</topology>
    </subcellularLocation>
</comment>
<feature type="transmembrane region" description="Helical" evidence="6">
    <location>
        <begin position="433"/>
        <end position="453"/>
    </location>
</feature>
<keyword evidence="2" id="KW-1003">Cell membrane</keyword>